<dbReference type="PROSITE" id="PS00337">
    <property type="entry name" value="BETA_LACTAMASE_D"/>
    <property type="match status" value="1"/>
</dbReference>
<dbReference type="GO" id="GO:0017001">
    <property type="term" value="P:antibiotic catabolic process"/>
    <property type="evidence" value="ECO:0007669"/>
    <property type="project" value="InterPro"/>
</dbReference>
<dbReference type="NCBIfam" id="NF012161">
    <property type="entry name" value="bla_class_D_main"/>
    <property type="match status" value="1"/>
</dbReference>
<dbReference type="EMBL" id="CP022579">
    <property type="protein sequence ID" value="QEL66427.1"/>
    <property type="molecule type" value="Genomic_DNA"/>
</dbReference>
<dbReference type="EC" id="3.5.2.6" evidence="2 7"/>
<feature type="domain" description="Penicillin-binding protein transpeptidase" evidence="9">
    <location>
        <begin position="53"/>
        <end position="243"/>
    </location>
</feature>
<feature type="chain" id="PRO_5022712326" description="Beta-lactamase" evidence="8">
    <location>
        <begin position="17"/>
        <end position="258"/>
    </location>
</feature>
<protein>
    <recommendedName>
        <fullName evidence="2 7">Beta-lactamase</fullName>
        <ecNumber evidence="2 7">3.5.2.6</ecNumber>
    </recommendedName>
</protein>
<evidence type="ECO:0000313" key="10">
    <source>
        <dbReference type="EMBL" id="QEL66427.1"/>
    </source>
</evidence>
<dbReference type="SUPFAM" id="SSF56601">
    <property type="entry name" value="beta-lactamase/transpeptidase-like"/>
    <property type="match status" value="1"/>
</dbReference>
<accession>A0A5C1EE54</accession>
<evidence type="ECO:0000313" key="11">
    <source>
        <dbReference type="Proteomes" id="UP000323671"/>
    </source>
</evidence>
<dbReference type="InterPro" id="IPR001460">
    <property type="entry name" value="PCN-bd_Tpept"/>
</dbReference>
<keyword evidence="5 7" id="KW-0046">Antibiotic resistance</keyword>
<dbReference type="GO" id="GO:0008658">
    <property type="term" value="F:penicillin binding"/>
    <property type="evidence" value="ECO:0007669"/>
    <property type="project" value="InterPro"/>
</dbReference>
<dbReference type="Gene3D" id="3.40.710.10">
    <property type="entry name" value="DD-peptidase/beta-lactamase superfamily"/>
    <property type="match status" value="1"/>
</dbReference>
<reference evidence="10 11" key="1">
    <citation type="submission" date="2017-07" db="EMBL/GenBank/DDBJ databases">
        <title>Complete genome sequence of Oryzomicrobium terrae TPP412.</title>
        <authorList>
            <person name="Chiu L.-W."/>
            <person name="Lo K.-J."/>
            <person name="Tsai Y.-M."/>
            <person name="Lin S.-S."/>
            <person name="Kuo C.-H."/>
            <person name="Liu C.-T."/>
        </authorList>
    </citation>
    <scope>NUCLEOTIDE SEQUENCE [LARGE SCALE GENOMIC DNA]</scope>
    <source>
        <strain evidence="10 11">TPP412</strain>
    </source>
</reference>
<keyword evidence="11" id="KW-1185">Reference proteome</keyword>
<comment type="similarity">
    <text evidence="1 7">Belongs to the class-D beta-lactamase family.</text>
</comment>
<name>A0A5C1EE54_9RHOO</name>
<evidence type="ECO:0000259" key="9">
    <source>
        <dbReference type="Pfam" id="PF00905"/>
    </source>
</evidence>
<proteinExistence type="inferred from homology"/>
<evidence type="ECO:0000256" key="1">
    <source>
        <dbReference type="ARBA" id="ARBA00007898"/>
    </source>
</evidence>
<evidence type="ECO:0000256" key="5">
    <source>
        <dbReference type="ARBA" id="ARBA00023251"/>
    </source>
</evidence>
<sequence length="258" mass="28090">MKRFLALLCLPLPALASVWHDDGRLAAAFAKAGLRGTFVLYDVAADRLVGHDRARAETRFIPASTFKIANSLIGLDTGTVSSVDQVLPYGGRPQWNKAWEKDMGLREAIQVSNFPVYQELARRIGLAPMQAGVKALGYGNGEVGTALDRFWVDGTLTISAVEQAHFLARLARGELPVSPKAQADVREITRLESGPGWSLHGKTGWSDNSRPDLGWWVGWVEKAGRVYAFALNIDMPDKTALPARIALGRECLAILGVL</sequence>
<dbReference type="Pfam" id="PF00905">
    <property type="entry name" value="Transpeptidase"/>
    <property type="match status" value="1"/>
</dbReference>
<organism evidence="10 11">
    <name type="scientific">Oryzomicrobium terrae</name>
    <dbReference type="NCBI Taxonomy" id="1735038"/>
    <lineage>
        <taxon>Bacteria</taxon>
        <taxon>Pseudomonadati</taxon>
        <taxon>Pseudomonadota</taxon>
        <taxon>Betaproteobacteria</taxon>
        <taxon>Rhodocyclales</taxon>
        <taxon>Rhodocyclaceae</taxon>
        <taxon>Oryzomicrobium</taxon>
    </lineage>
</organism>
<dbReference type="InterPro" id="IPR002137">
    <property type="entry name" value="Beta-lactam_class-D_AS"/>
</dbReference>
<feature type="modified residue" description="N6-carboxylysine" evidence="6">
    <location>
        <position position="67"/>
    </location>
</feature>
<dbReference type="InterPro" id="IPR012338">
    <property type="entry name" value="Beta-lactam/transpept-like"/>
</dbReference>
<dbReference type="GO" id="GO:0008800">
    <property type="term" value="F:beta-lactamase activity"/>
    <property type="evidence" value="ECO:0007669"/>
    <property type="project" value="UniProtKB-UniRule"/>
</dbReference>
<evidence type="ECO:0000256" key="3">
    <source>
        <dbReference type="ARBA" id="ARBA00022729"/>
    </source>
</evidence>
<evidence type="ECO:0000256" key="6">
    <source>
        <dbReference type="PIRSR" id="PIRSR602137-50"/>
    </source>
</evidence>
<evidence type="ECO:0000256" key="7">
    <source>
        <dbReference type="RuleBase" id="RU361140"/>
    </source>
</evidence>
<gene>
    <name evidence="10" type="primary">bla</name>
    <name evidence="10" type="ORF">OTERR_29510</name>
</gene>
<dbReference type="GO" id="GO:0046677">
    <property type="term" value="P:response to antibiotic"/>
    <property type="evidence" value="ECO:0007669"/>
    <property type="project" value="UniProtKB-UniRule"/>
</dbReference>
<keyword evidence="4 7" id="KW-0378">Hydrolase</keyword>
<dbReference type="RefSeq" id="WP_149426270.1">
    <property type="nucleotide sequence ID" value="NZ_CP022579.1"/>
</dbReference>
<evidence type="ECO:0000256" key="4">
    <source>
        <dbReference type="ARBA" id="ARBA00022801"/>
    </source>
</evidence>
<dbReference type="KEGG" id="otr:OTERR_29510"/>
<keyword evidence="3 8" id="KW-0732">Signal</keyword>
<dbReference type="Proteomes" id="UP000323671">
    <property type="component" value="Chromosome"/>
</dbReference>
<comment type="catalytic activity">
    <reaction evidence="7">
        <text>a beta-lactam + H2O = a substituted beta-amino acid</text>
        <dbReference type="Rhea" id="RHEA:20401"/>
        <dbReference type="ChEBI" id="CHEBI:15377"/>
        <dbReference type="ChEBI" id="CHEBI:35627"/>
        <dbReference type="ChEBI" id="CHEBI:140347"/>
        <dbReference type="EC" id="3.5.2.6"/>
    </reaction>
</comment>
<feature type="active site" description="Acyl-ester intermediate" evidence="6">
    <location>
        <position position="64"/>
    </location>
</feature>
<evidence type="ECO:0000256" key="8">
    <source>
        <dbReference type="SAM" id="SignalP"/>
    </source>
</evidence>
<dbReference type="AlphaFoldDB" id="A0A5C1EE54"/>
<feature type="signal peptide" evidence="8">
    <location>
        <begin position="1"/>
        <end position="16"/>
    </location>
</feature>
<evidence type="ECO:0000256" key="2">
    <source>
        <dbReference type="ARBA" id="ARBA00012865"/>
    </source>
</evidence>